<feature type="compositionally biased region" description="Polar residues" evidence="2">
    <location>
        <begin position="67"/>
        <end position="79"/>
    </location>
</feature>
<sequence>MEQQPSPDEDDAMVRDTLLNNKQQEPEDDSFDPESFASLLQNQPLIAYNVSWDPLMKALETLASSLGRQQRAQKGNNNAMEEMKDELTALRDQVERAESDKKDMVEAVAKLQDEVGSLKENLQRSQEDQDAQRKALEDLRGQLASSSSSQPPQTGEEAPVQGKTPFVTAKDLSNVKQALTQQLKKSFSAVFGEQHIVSDDDEDRQMLSLDEGHEDAADGNNDPAATTDQTGQIDQIGQIGREPTLSDMTKVDPTSFSTSSRPSTANSVSGVLYAPLPGVPFASEAMVKAELAKLRELQAAIEAKLNAQNEQVEQLQEKLNGLDGTSVQTAGEREPSTPRDANNELVQKELDIIKAQQDKHQEQLKHHQDVIDKHSAQLKEMNATIDDVSVQQQTAVALLSPPGDRTAVGDGGPPQLDLSLVFTKIADLRRSTVASVEQLEQNLKEAAGSAQSAQSQLEALRNAVVFNERQHLRLLAAQLAMQKEVLERNQTFQDRTKPQLAEWKRAMEQTEVKLLQGLCDQEIMDEMQQLQRNYHRTMISMTPLVVSPLTVAESLQTLSEEVKELQSGIQLGVVPLAIGAGSSGGADQSKYLGKSKDEFLTKVRYLDEEVAATQQVNVVTEKRNDPLIKSLDLMREKLESMWSLWHQNSTHKKISKSGSRSSSPRVDDEGDASRSGTNDAGMRDLELRLMGAVRRVGAVEEEVERLNSASTEGRGGGQQPSAVEAMHELLKFRREMHDELARLSSTLAGLQSNTASSSSLVPTAPSGGRTLYARGPDNTTSTSDLLVSELSSQMRRRNEVDGRFHEEDSPTRSQMYDHLLKDLTKKVTQTVMQQAEKNGLRTSAMGGAGPAGVGANPNVNYRTMLENFMQKVEDRLEDSRELTAEEFAKLRKELIDMIKARIDAALRDLRNELVAAGFIVDNTGDTTAVGTKPVMCVACSRPVPVSGLIRDAGVYPPAELIAEQANALLHAELEFDRNDDDFVYRGGFKMPADRKTMTLPFLAANVRNRVALNKIERKPRRPARYNHANRVESVVREALELDRKQQRYHEDPSPPKQ</sequence>
<proteinExistence type="predicted"/>
<dbReference type="Proteomes" id="UP000794436">
    <property type="component" value="Unassembled WGS sequence"/>
</dbReference>
<evidence type="ECO:0000313" key="3">
    <source>
        <dbReference type="EMBL" id="TMW56577.1"/>
    </source>
</evidence>
<protein>
    <submittedName>
        <fullName evidence="3">Uncharacterized protein</fullName>
    </submittedName>
</protein>
<feature type="compositionally biased region" description="Low complexity" evidence="2">
    <location>
        <begin position="226"/>
        <end position="240"/>
    </location>
</feature>
<feature type="region of interest" description="Disordered" evidence="2">
    <location>
        <begin position="118"/>
        <end position="165"/>
    </location>
</feature>
<evidence type="ECO:0000313" key="4">
    <source>
        <dbReference type="Proteomes" id="UP000794436"/>
    </source>
</evidence>
<feature type="coiled-coil region" evidence="1">
    <location>
        <begin position="436"/>
        <end position="470"/>
    </location>
</feature>
<dbReference type="PANTHER" id="PTHR45615">
    <property type="entry name" value="MYOSIN HEAVY CHAIN, NON-MUSCLE"/>
    <property type="match status" value="1"/>
</dbReference>
<gene>
    <name evidence="3" type="ORF">Poli38472_006587</name>
</gene>
<feature type="region of interest" description="Disordered" evidence="2">
    <location>
        <begin position="213"/>
        <end position="267"/>
    </location>
</feature>
<feature type="region of interest" description="Disordered" evidence="2">
    <location>
        <begin position="754"/>
        <end position="781"/>
    </location>
</feature>
<reference evidence="3" key="1">
    <citation type="submission" date="2019-03" db="EMBL/GenBank/DDBJ databases">
        <title>Long read genome sequence of the mycoparasitic Pythium oligandrum ATCC 38472 isolated from sugarbeet rhizosphere.</title>
        <authorList>
            <person name="Gaulin E."/>
        </authorList>
    </citation>
    <scope>NUCLEOTIDE SEQUENCE</scope>
    <source>
        <strain evidence="3">ATCC 38472_TT</strain>
    </source>
</reference>
<dbReference type="EMBL" id="SPLM01000145">
    <property type="protein sequence ID" value="TMW56577.1"/>
    <property type="molecule type" value="Genomic_DNA"/>
</dbReference>
<organism evidence="3 4">
    <name type="scientific">Pythium oligandrum</name>
    <name type="common">Mycoparasitic fungus</name>
    <dbReference type="NCBI Taxonomy" id="41045"/>
    <lineage>
        <taxon>Eukaryota</taxon>
        <taxon>Sar</taxon>
        <taxon>Stramenopiles</taxon>
        <taxon>Oomycota</taxon>
        <taxon>Peronosporomycetes</taxon>
        <taxon>Pythiales</taxon>
        <taxon>Pythiaceae</taxon>
        <taxon>Pythium</taxon>
    </lineage>
</organism>
<evidence type="ECO:0000256" key="2">
    <source>
        <dbReference type="SAM" id="MobiDB-lite"/>
    </source>
</evidence>
<feature type="region of interest" description="Disordered" evidence="2">
    <location>
        <begin position="792"/>
        <end position="811"/>
    </location>
</feature>
<name>A0A8K1C5S3_PYTOL</name>
<feature type="region of interest" description="Disordered" evidence="2">
    <location>
        <begin position="67"/>
        <end position="89"/>
    </location>
</feature>
<evidence type="ECO:0000256" key="1">
    <source>
        <dbReference type="SAM" id="Coils"/>
    </source>
</evidence>
<dbReference type="OrthoDB" id="76977at2759"/>
<feature type="region of interest" description="Disordered" evidence="2">
    <location>
        <begin position="1"/>
        <end position="33"/>
    </location>
</feature>
<keyword evidence="1" id="KW-0175">Coiled coil</keyword>
<dbReference type="PANTHER" id="PTHR45615:SF80">
    <property type="entry name" value="GRIP DOMAIN-CONTAINING PROTEIN"/>
    <property type="match status" value="1"/>
</dbReference>
<accession>A0A8K1C5S3</accession>
<comment type="caution">
    <text evidence="3">The sequence shown here is derived from an EMBL/GenBank/DDBJ whole genome shotgun (WGS) entry which is preliminary data.</text>
</comment>
<dbReference type="AlphaFoldDB" id="A0A8K1C5S3"/>
<keyword evidence="4" id="KW-1185">Reference proteome</keyword>
<feature type="compositionally biased region" description="Low complexity" evidence="2">
    <location>
        <begin position="254"/>
        <end position="267"/>
    </location>
</feature>
<feature type="region of interest" description="Disordered" evidence="2">
    <location>
        <begin position="321"/>
        <end position="340"/>
    </location>
</feature>
<feature type="compositionally biased region" description="Basic and acidic residues" evidence="2">
    <location>
        <begin position="796"/>
        <end position="810"/>
    </location>
</feature>
<feature type="compositionally biased region" description="Basic and acidic residues" evidence="2">
    <location>
        <begin position="118"/>
        <end position="140"/>
    </location>
</feature>
<feature type="region of interest" description="Disordered" evidence="2">
    <location>
        <begin position="649"/>
        <end position="683"/>
    </location>
</feature>